<evidence type="ECO:0000256" key="1">
    <source>
        <dbReference type="SAM" id="MobiDB-lite"/>
    </source>
</evidence>
<organism evidence="2 3">
    <name type="scientific">Streptomyces dengpaensis</name>
    <dbReference type="NCBI Taxonomy" id="2049881"/>
    <lineage>
        <taxon>Bacteria</taxon>
        <taxon>Bacillati</taxon>
        <taxon>Actinomycetota</taxon>
        <taxon>Actinomycetes</taxon>
        <taxon>Kitasatosporales</taxon>
        <taxon>Streptomycetaceae</taxon>
        <taxon>Streptomyces</taxon>
    </lineage>
</organism>
<sequence>MAGGVSASRAANLEASGEMLSTFQKRVTALLAEFEGSAGSTTKVGSQRIARTSLHSGSSCFAEAEDLYDQYERVHERLTSLTKTLGLQIEAIGIAVKGAKIGFSNLEEDLRHRFWEIQTELQQEQDSAQREKAGKPDDKLSDSTGSGTGYR</sequence>
<feature type="compositionally biased region" description="Basic and acidic residues" evidence="1">
    <location>
        <begin position="127"/>
        <end position="141"/>
    </location>
</feature>
<reference evidence="2 3" key="1">
    <citation type="submission" date="2018-02" db="EMBL/GenBank/DDBJ databases">
        <title>Complete genome sequence of Streptomyces dengpaensis, the producer of angucyclines.</title>
        <authorList>
            <person name="Yumei L."/>
        </authorList>
    </citation>
    <scope>NUCLEOTIDE SEQUENCE [LARGE SCALE GENOMIC DNA]</scope>
    <source>
        <strain evidence="2 3">XZHG99</strain>
    </source>
</reference>
<gene>
    <name evidence="2" type="ORF">C4B68_10740</name>
</gene>
<keyword evidence="3" id="KW-1185">Reference proteome</keyword>
<dbReference type="Proteomes" id="UP000238413">
    <property type="component" value="Chromosome"/>
</dbReference>
<dbReference type="EMBL" id="CP026652">
    <property type="protein sequence ID" value="AVH56171.1"/>
    <property type="molecule type" value="Genomic_DNA"/>
</dbReference>
<accession>A0ABM6SNF9</accession>
<name>A0ABM6SNF9_9ACTN</name>
<evidence type="ECO:0000313" key="3">
    <source>
        <dbReference type="Proteomes" id="UP000238413"/>
    </source>
</evidence>
<evidence type="ECO:0000313" key="2">
    <source>
        <dbReference type="EMBL" id="AVH56171.1"/>
    </source>
</evidence>
<protein>
    <submittedName>
        <fullName evidence="2">Uncharacterized protein</fullName>
    </submittedName>
</protein>
<proteinExistence type="predicted"/>
<feature type="region of interest" description="Disordered" evidence="1">
    <location>
        <begin position="121"/>
        <end position="151"/>
    </location>
</feature>